<sequence length="406" mass="44641">MMRAALVLAHRYVGLLLAGFLLLAGVTGSVLAWYEELDAAVNPRLFHVAPPADGAVPPDPLRLRELVAEALPAARVDFVPLLRRQGEAVFFLVAPKPGAALENDQVFVNPHSGELLGGRRWGDIGQGSTNLLPFIYRLHYSLALDTAGTTLLGIVALLWAIDCWVGAALTFPARRHRSGKPWLARWWPAWQVRRGTSAYKLQVDLHRAGGLWPWAMLFIIAWSSVGFNLQVVYDPVMRAMFAHQPAEELLPRRATPQAQPGMSWEAALANGRRLMRDAAAARGATVLEETLLRYDPGTATFRYVVKSSADIRDRYGSTAVVFDANTGEPRFHWWPTGGAAGDTIRTWITSLHLAALWGMPFKAFMCVLGLAVAVLSVTGVVIWQRKRQGRRATQARPTPPGISNAH</sequence>
<dbReference type="PANTHER" id="PTHR34219">
    <property type="entry name" value="IRON-REGULATED INNER MEMBRANE PROTEIN-RELATED"/>
    <property type="match status" value="1"/>
</dbReference>
<gene>
    <name evidence="2" type="ORF">EYF70_01415</name>
</gene>
<accession>A0ABX5RN10</accession>
<dbReference type="PANTHER" id="PTHR34219:SF5">
    <property type="entry name" value="BLR4505 PROTEIN"/>
    <property type="match status" value="1"/>
</dbReference>
<keyword evidence="1" id="KW-1133">Transmembrane helix</keyword>
<feature type="transmembrane region" description="Helical" evidence="1">
    <location>
        <begin position="151"/>
        <end position="171"/>
    </location>
</feature>
<dbReference type="Pfam" id="PF03929">
    <property type="entry name" value="PepSY_TM"/>
    <property type="match status" value="1"/>
</dbReference>
<dbReference type="EMBL" id="CP036401">
    <property type="protein sequence ID" value="QBH99648.1"/>
    <property type="molecule type" value="Genomic_DNA"/>
</dbReference>
<organism evidence="2 3">
    <name type="scientific">Pseudoduganella albidiflava</name>
    <dbReference type="NCBI Taxonomy" id="321983"/>
    <lineage>
        <taxon>Bacteria</taxon>
        <taxon>Pseudomonadati</taxon>
        <taxon>Pseudomonadota</taxon>
        <taxon>Betaproteobacteria</taxon>
        <taxon>Burkholderiales</taxon>
        <taxon>Oxalobacteraceae</taxon>
        <taxon>Telluria group</taxon>
        <taxon>Pseudoduganella</taxon>
    </lineage>
</organism>
<name>A0ABX5RN10_9BURK</name>
<protein>
    <submittedName>
        <fullName evidence="2">PepSY domain-containing protein</fullName>
    </submittedName>
</protein>
<dbReference type="InterPro" id="IPR005625">
    <property type="entry name" value="PepSY-ass_TM"/>
</dbReference>
<keyword evidence="1" id="KW-0472">Membrane</keyword>
<feature type="transmembrane region" description="Helical" evidence="1">
    <location>
        <begin position="211"/>
        <end position="233"/>
    </location>
</feature>
<proteinExistence type="predicted"/>
<reference evidence="2 3" key="1">
    <citation type="submission" date="2019-02" db="EMBL/GenBank/DDBJ databases">
        <title>Draft Genome Sequences of Six Type Strains of the Genus Massilia.</title>
        <authorList>
            <person name="Miess H."/>
            <person name="Frediansyhah A."/>
            <person name="Gross H."/>
        </authorList>
    </citation>
    <scope>NUCLEOTIDE SEQUENCE [LARGE SCALE GENOMIC DNA]</scope>
    <source>
        <strain evidence="2 3">DSM 17472</strain>
    </source>
</reference>
<evidence type="ECO:0000256" key="1">
    <source>
        <dbReference type="SAM" id="Phobius"/>
    </source>
</evidence>
<dbReference type="Proteomes" id="UP000292307">
    <property type="component" value="Chromosome"/>
</dbReference>
<evidence type="ECO:0000313" key="3">
    <source>
        <dbReference type="Proteomes" id="UP000292307"/>
    </source>
</evidence>
<keyword evidence="1" id="KW-0812">Transmembrane</keyword>
<evidence type="ECO:0000313" key="2">
    <source>
        <dbReference type="EMBL" id="QBH99648.1"/>
    </source>
</evidence>
<feature type="transmembrane region" description="Helical" evidence="1">
    <location>
        <begin position="361"/>
        <end position="383"/>
    </location>
</feature>
<keyword evidence="3" id="KW-1185">Reference proteome</keyword>